<sequence length="188" mass="21271">MTRYYRFNPESYEYTDEYVESDKIFPADHASLTPVEPPESEDGFARRWNGDQWEVVEDHRGKTVYLVAARRSDAGDLIGSLGQAIEITVLGSLPDDVTELKPGPYDLWDATNCEWVPDRLAMIEAVKGEAQRRISAVMPRWMIDREISGGTAVPREAKDAAAVIRERSNELEAMSPIPPDFTADIYWC</sequence>
<evidence type="ECO:0008006" key="3">
    <source>
        <dbReference type="Google" id="ProtNLM"/>
    </source>
</evidence>
<keyword evidence="2" id="KW-1185">Reference proteome</keyword>
<gene>
    <name evidence="1" type="ORF">A7A08_01722</name>
</gene>
<dbReference type="EMBL" id="MASI01000003">
    <property type="protein sequence ID" value="ODA67687.1"/>
    <property type="molecule type" value="Genomic_DNA"/>
</dbReference>
<dbReference type="AlphaFoldDB" id="A0A1E2RZL8"/>
<organism evidence="1 2">
    <name type="scientific">Methyloligella halotolerans</name>
    <dbReference type="NCBI Taxonomy" id="1177755"/>
    <lineage>
        <taxon>Bacteria</taxon>
        <taxon>Pseudomonadati</taxon>
        <taxon>Pseudomonadota</taxon>
        <taxon>Alphaproteobacteria</taxon>
        <taxon>Hyphomicrobiales</taxon>
        <taxon>Hyphomicrobiaceae</taxon>
        <taxon>Methyloligella</taxon>
    </lineage>
</organism>
<accession>A0A1E2RZL8</accession>
<evidence type="ECO:0000313" key="1">
    <source>
        <dbReference type="EMBL" id="ODA67687.1"/>
    </source>
</evidence>
<dbReference type="RefSeq" id="WP_069095006.1">
    <property type="nucleotide sequence ID" value="NZ_MASI01000003.1"/>
</dbReference>
<dbReference type="OrthoDB" id="7950167at2"/>
<protein>
    <recommendedName>
        <fullName evidence="3">Tail fiber assembly protein</fullName>
    </recommendedName>
</protein>
<reference evidence="1 2" key="1">
    <citation type="submission" date="2016-07" db="EMBL/GenBank/DDBJ databases">
        <title>Draft genome sequence of Methyloligella halotolerans C2T (VKM B-2706T=CCUG 61687T=DSM 25045T), a halotolerant polyhydroxybutyrate accumulating methylotroph.</title>
        <authorList>
            <person name="Vasilenko O.V."/>
            <person name="Doronina N.V."/>
            <person name="Poroshina M.N."/>
            <person name="Tarlachkov S.V."/>
            <person name="Trotsenko Y.A."/>
        </authorList>
    </citation>
    <scope>NUCLEOTIDE SEQUENCE [LARGE SCALE GENOMIC DNA]</scope>
    <source>
        <strain evidence="1 2">VKM B-2706</strain>
    </source>
</reference>
<dbReference type="STRING" id="1177755.A7A08_01722"/>
<dbReference type="Proteomes" id="UP000095087">
    <property type="component" value="Unassembled WGS sequence"/>
</dbReference>
<evidence type="ECO:0000313" key="2">
    <source>
        <dbReference type="Proteomes" id="UP000095087"/>
    </source>
</evidence>
<comment type="caution">
    <text evidence="1">The sequence shown here is derived from an EMBL/GenBank/DDBJ whole genome shotgun (WGS) entry which is preliminary data.</text>
</comment>
<name>A0A1E2RZL8_9HYPH</name>
<proteinExistence type="predicted"/>